<dbReference type="InterPro" id="IPR001647">
    <property type="entry name" value="HTH_TetR"/>
</dbReference>
<dbReference type="InterPro" id="IPR009057">
    <property type="entry name" value="Homeodomain-like_sf"/>
</dbReference>
<feature type="coiled-coil region" evidence="5">
    <location>
        <begin position="60"/>
        <end position="87"/>
    </location>
</feature>
<keyword evidence="1" id="KW-0805">Transcription regulation</keyword>
<keyword evidence="3" id="KW-0804">Transcription</keyword>
<evidence type="ECO:0000313" key="9">
    <source>
        <dbReference type="Proteomes" id="UP000185766"/>
    </source>
</evidence>
<reference evidence="8 9" key="1">
    <citation type="submission" date="2016-10" db="EMBL/GenBank/DDBJ databases">
        <authorList>
            <person name="de Groot N.N."/>
        </authorList>
    </citation>
    <scope>NUCLEOTIDE SEQUENCE [LARGE SCALE GENOMIC DNA]</scope>
    <source>
        <strain evidence="8 9">JCM 19513</strain>
    </source>
</reference>
<dbReference type="Gene3D" id="1.10.357.10">
    <property type="entry name" value="Tetracycline Repressor, domain 2"/>
    <property type="match status" value="1"/>
</dbReference>
<keyword evidence="5" id="KW-0175">Coiled coil</keyword>
<sequence>MSDAPAKRGRKALLRSTIMEAAVSVLAAQPAATLQEVAAAAGVGRATLYRYFPNREALILALAQASLDDAQALSDELAAQHEDLREYFEALLGALIAQGQRYHYLASDSTALQDPQIQQAYDAQLASMHDLLAEMQTEGLLAADLPTAWLNQWLDGLIYSAWQFARENPAADVLALTLRSFYQGAAQQ</sequence>
<evidence type="ECO:0000259" key="7">
    <source>
        <dbReference type="PROSITE" id="PS50977"/>
    </source>
</evidence>
<dbReference type="GO" id="GO:0000976">
    <property type="term" value="F:transcription cis-regulatory region binding"/>
    <property type="evidence" value="ECO:0007669"/>
    <property type="project" value="TreeGrafter"/>
</dbReference>
<keyword evidence="6" id="KW-0732">Signal</keyword>
<dbReference type="EMBL" id="FOAS01000007">
    <property type="protein sequence ID" value="SEL04386.1"/>
    <property type="molecule type" value="Genomic_DNA"/>
</dbReference>
<keyword evidence="9" id="KW-1185">Reference proteome</keyword>
<dbReference type="AlphaFoldDB" id="A0A1H7LZH4"/>
<evidence type="ECO:0000313" key="8">
    <source>
        <dbReference type="EMBL" id="SEL04386.1"/>
    </source>
</evidence>
<organism evidence="8 9">
    <name type="scientific">Atopomonas hussainii</name>
    <dbReference type="NCBI Taxonomy" id="1429083"/>
    <lineage>
        <taxon>Bacteria</taxon>
        <taxon>Pseudomonadati</taxon>
        <taxon>Pseudomonadota</taxon>
        <taxon>Gammaproteobacteria</taxon>
        <taxon>Pseudomonadales</taxon>
        <taxon>Pseudomonadaceae</taxon>
        <taxon>Atopomonas</taxon>
    </lineage>
</organism>
<dbReference type="PROSITE" id="PS50977">
    <property type="entry name" value="HTH_TETR_2"/>
    <property type="match status" value="1"/>
</dbReference>
<dbReference type="InterPro" id="IPR050109">
    <property type="entry name" value="HTH-type_TetR-like_transc_reg"/>
</dbReference>
<dbReference type="PANTHER" id="PTHR30055">
    <property type="entry name" value="HTH-TYPE TRANSCRIPTIONAL REGULATOR RUTR"/>
    <property type="match status" value="1"/>
</dbReference>
<evidence type="ECO:0000256" key="1">
    <source>
        <dbReference type="ARBA" id="ARBA00023015"/>
    </source>
</evidence>
<dbReference type="STRING" id="1429083.GCA_001885685_01564"/>
<gene>
    <name evidence="8" type="ORF">SAMN05216214_107171</name>
</gene>
<dbReference type="Pfam" id="PF00440">
    <property type="entry name" value="TetR_N"/>
    <property type="match status" value="1"/>
</dbReference>
<protein>
    <submittedName>
        <fullName evidence="8">Transcriptional regulator, TetR family</fullName>
    </submittedName>
</protein>
<name>A0A1H7LZH4_9GAMM</name>
<feature type="DNA-binding region" description="H-T-H motif" evidence="4">
    <location>
        <begin position="33"/>
        <end position="52"/>
    </location>
</feature>
<dbReference type="Proteomes" id="UP000185766">
    <property type="component" value="Unassembled WGS sequence"/>
</dbReference>
<evidence type="ECO:0000256" key="6">
    <source>
        <dbReference type="SAM" id="SignalP"/>
    </source>
</evidence>
<evidence type="ECO:0000256" key="3">
    <source>
        <dbReference type="ARBA" id="ARBA00023163"/>
    </source>
</evidence>
<feature type="domain" description="HTH tetR-type" evidence="7">
    <location>
        <begin position="12"/>
        <end position="70"/>
    </location>
</feature>
<dbReference type="RefSeq" id="WP_139214054.1">
    <property type="nucleotide sequence ID" value="NZ_FOAS01000007.1"/>
</dbReference>
<dbReference type="GO" id="GO:0003700">
    <property type="term" value="F:DNA-binding transcription factor activity"/>
    <property type="evidence" value="ECO:0007669"/>
    <property type="project" value="TreeGrafter"/>
</dbReference>
<accession>A0A1H7LZH4</accession>
<dbReference type="SUPFAM" id="SSF46689">
    <property type="entry name" value="Homeodomain-like"/>
    <property type="match status" value="1"/>
</dbReference>
<proteinExistence type="predicted"/>
<evidence type="ECO:0000256" key="2">
    <source>
        <dbReference type="ARBA" id="ARBA00023125"/>
    </source>
</evidence>
<dbReference type="PANTHER" id="PTHR30055:SF234">
    <property type="entry name" value="HTH-TYPE TRANSCRIPTIONAL REGULATOR BETI"/>
    <property type="match status" value="1"/>
</dbReference>
<keyword evidence="2 4" id="KW-0238">DNA-binding</keyword>
<feature type="signal peptide" evidence="6">
    <location>
        <begin position="1"/>
        <end position="27"/>
    </location>
</feature>
<feature type="chain" id="PRO_5010238434" evidence="6">
    <location>
        <begin position="28"/>
        <end position="188"/>
    </location>
</feature>
<evidence type="ECO:0000256" key="4">
    <source>
        <dbReference type="PROSITE-ProRule" id="PRU00335"/>
    </source>
</evidence>
<evidence type="ECO:0000256" key="5">
    <source>
        <dbReference type="SAM" id="Coils"/>
    </source>
</evidence>